<reference evidence="8" key="1">
    <citation type="submission" date="2022-11" db="EMBL/GenBank/DDBJ databases">
        <authorList>
            <person name="Petersen C."/>
        </authorList>
    </citation>
    <scope>NUCLEOTIDE SEQUENCE</scope>
    <source>
        <strain evidence="8">IBT 30069</strain>
    </source>
</reference>
<dbReference type="CDD" id="cd00067">
    <property type="entry name" value="GAL4"/>
    <property type="match status" value="1"/>
</dbReference>
<keyword evidence="6" id="KW-0539">Nucleus</keyword>
<dbReference type="PROSITE" id="PS50048">
    <property type="entry name" value="ZN2_CY6_FUNGAL_2"/>
    <property type="match status" value="1"/>
</dbReference>
<reference evidence="8" key="2">
    <citation type="journal article" date="2023" name="IMA Fungus">
        <title>Comparative genomic study of the Penicillium genus elucidates a diverse pangenome and 15 lateral gene transfer events.</title>
        <authorList>
            <person name="Petersen C."/>
            <person name="Sorensen T."/>
            <person name="Nielsen M.R."/>
            <person name="Sondergaard T.E."/>
            <person name="Sorensen J.L."/>
            <person name="Fitzpatrick D.A."/>
            <person name="Frisvad J.C."/>
            <person name="Nielsen K.L."/>
        </authorList>
    </citation>
    <scope>NUCLEOTIDE SEQUENCE</scope>
    <source>
        <strain evidence="8">IBT 30069</strain>
    </source>
</reference>
<dbReference type="Gene3D" id="4.10.240.10">
    <property type="entry name" value="Zn(2)-C6 fungal-type DNA-binding domain"/>
    <property type="match status" value="1"/>
</dbReference>
<evidence type="ECO:0000256" key="5">
    <source>
        <dbReference type="ARBA" id="ARBA00023163"/>
    </source>
</evidence>
<proteinExistence type="predicted"/>
<dbReference type="SUPFAM" id="SSF57701">
    <property type="entry name" value="Zn2/Cys6 DNA-binding domain"/>
    <property type="match status" value="1"/>
</dbReference>
<dbReference type="InterPro" id="IPR021858">
    <property type="entry name" value="Fun_TF"/>
</dbReference>
<feature type="domain" description="Zn(2)-C6 fungal-type" evidence="7">
    <location>
        <begin position="25"/>
        <end position="53"/>
    </location>
</feature>
<evidence type="ECO:0000256" key="1">
    <source>
        <dbReference type="ARBA" id="ARBA00022723"/>
    </source>
</evidence>
<keyword evidence="4" id="KW-0238">DNA-binding</keyword>
<evidence type="ECO:0000313" key="9">
    <source>
        <dbReference type="Proteomes" id="UP001149165"/>
    </source>
</evidence>
<dbReference type="GO" id="GO:0000981">
    <property type="term" value="F:DNA-binding transcription factor activity, RNA polymerase II-specific"/>
    <property type="evidence" value="ECO:0007669"/>
    <property type="project" value="InterPro"/>
</dbReference>
<evidence type="ECO:0000259" key="7">
    <source>
        <dbReference type="PROSITE" id="PS50048"/>
    </source>
</evidence>
<dbReference type="GO" id="GO:0008270">
    <property type="term" value="F:zinc ion binding"/>
    <property type="evidence" value="ECO:0007669"/>
    <property type="project" value="InterPro"/>
</dbReference>
<keyword evidence="2" id="KW-0862">Zinc</keyword>
<evidence type="ECO:0000313" key="8">
    <source>
        <dbReference type="EMBL" id="KAJ5113204.1"/>
    </source>
</evidence>
<dbReference type="Proteomes" id="UP001149165">
    <property type="component" value="Unassembled WGS sequence"/>
</dbReference>
<evidence type="ECO:0000256" key="2">
    <source>
        <dbReference type="ARBA" id="ARBA00022833"/>
    </source>
</evidence>
<dbReference type="EMBL" id="JAPQKH010000002">
    <property type="protein sequence ID" value="KAJ5113204.1"/>
    <property type="molecule type" value="Genomic_DNA"/>
</dbReference>
<dbReference type="PANTHER" id="PTHR36206:SF4">
    <property type="entry name" value="HYPOTHETICAL CONSERVED PROTEIN (EUROFUNG)-RELATED"/>
    <property type="match status" value="1"/>
</dbReference>
<gene>
    <name evidence="8" type="ORF">N7456_001738</name>
</gene>
<sequence length="522" mass="59370">MHVREVTLEKQAKLARRSSARSRAGCITCKIRHVKCGEEKPHCQKCITSGRKCDGYSTETQMQHRARLDQASYRPSAEFGTDRTLIIVPGSRQERQFLHTFYEQGAGCVGGFIPSDLWDRLIPQLVQNRPMIRHAVAAVSATCLQQFCPQLEAKERNGMVALRQYNKAIKDFVEFTATAEAPDFEHVLVACVLFTCLEMVKGDQGRALNHVEGALRLLQKYQAKVGDRIAKTAVAQLLVRLNNQLPFLGRPLIPLGPEPEHQPGEAMHFNTIEEAREMVTRLHRLVTNFNTSILMDEKGNLIGEERQKEYAMILQMYDQWEPAFQKLIVDSAKKAKPLDPRSLLILDIAFHTCAVYTKVTASLTETAYDAQMYHWEGVVSAAEQILILSMHENVTHSPLSMLFSIEAEVIPMIWYAAARCRDPLIRRRAISVLSRHSRTEGFWNAKVLLRVVERVLEYEEAPLASLPIGQRIPAEHQRICLAYAAPKDGVFSNPVPVFMMTKPDGVHEEPNIWWEYLEWENN</sequence>
<evidence type="ECO:0000256" key="6">
    <source>
        <dbReference type="ARBA" id="ARBA00023242"/>
    </source>
</evidence>
<dbReference type="InterPro" id="IPR052360">
    <property type="entry name" value="Transcr_Regulatory_Proteins"/>
</dbReference>
<dbReference type="SMART" id="SM00066">
    <property type="entry name" value="GAL4"/>
    <property type="match status" value="1"/>
</dbReference>
<dbReference type="AlphaFoldDB" id="A0A9W9KND9"/>
<organism evidence="8 9">
    <name type="scientific">Penicillium angulare</name>
    <dbReference type="NCBI Taxonomy" id="116970"/>
    <lineage>
        <taxon>Eukaryota</taxon>
        <taxon>Fungi</taxon>
        <taxon>Dikarya</taxon>
        <taxon>Ascomycota</taxon>
        <taxon>Pezizomycotina</taxon>
        <taxon>Eurotiomycetes</taxon>
        <taxon>Eurotiomycetidae</taxon>
        <taxon>Eurotiales</taxon>
        <taxon>Aspergillaceae</taxon>
        <taxon>Penicillium</taxon>
    </lineage>
</organism>
<dbReference type="GO" id="GO:0003677">
    <property type="term" value="F:DNA binding"/>
    <property type="evidence" value="ECO:0007669"/>
    <property type="project" value="UniProtKB-KW"/>
</dbReference>
<dbReference type="Pfam" id="PF00172">
    <property type="entry name" value="Zn_clus"/>
    <property type="match status" value="1"/>
</dbReference>
<keyword evidence="5" id="KW-0804">Transcription</keyword>
<evidence type="ECO:0000256" key="3">
    <source>
        <dbReference type="ARBA" id="ARBA00023015"/>
    </source>
</evidence>
<evidence type="ECO:0000256" key="4">
    <source>
        <dbReference type="ARBA" id="ARBA00023125"/>
    </source>
</evidence>
<protein>
    <recommendedName>
        <fullName evidence="7">Zn(2)-C6 fungal-type domain-containing protein</fullName>
    </recommendedName>
</protein>
<dbReference type="InterPro" id="IPR001138">
    <property type="entry name" value="Zn2Cys6_DnaBD"/>
</dbReference>
<dbReference type="PANTHER" id="PTHR36206">
    <property type="entry name" value="ASPERCRYPTIN BIOSYNTHESIS CLUSTER-SPECIFIC TRANSCRIPTION REGULATOR ATNN-RELATED"/>
    <property type="match status" value="1"/>
</dbReference>
<dbReference type="Pfam" id="PF11951">
    <property type="entry name" value="Fungal_trans_2"/>
    <property type="match status" value="1"/>
</dbReference>
<accession>A0A9W9KND9</accession>
<dbReference type="PROSITE" id="PS00463">
    <property type="entry name" value="ZN2_CY6_FUNGAL_1"/>
    <property type="match status" value="1"/>
</dbReference>
<name>A0A9W9KND9_9EURO</name>
<dbReference type="InterPro" id="IPR036864">
    <property type="entry name" value="Zn2-C6_fun-type_DNA-bd_sf"/>
</dbReference>
<comment type="caution">
    <text evidence="8">The sequence shown here is derived from an EMBL/GenBank/DDBJ whole genome shotgun (WGS) entry which is preliminary data.</text>
</comment>
<keyword evidence="1" id="KW-0479">Metal-binding</keyword>
<keyword evidence="9" id="KW-1185">Reference proteome</keyword>
<keyword evidence="3" id="KW-0805">Transcription regulation</keyword>
<dbReference type="OrthoDB" id="2593732at2759"/>